<protein>
    <submittedName>
        <fullName evidence="2">Uncharacterized protein</fullName>
    </submittedName>
</protein>
<sequence>MDALEFPVTVAVSAKIMGTDGFARVRVKDGRESDCVSILVSPSIDRCSSSLTHQDGTLAVNVSGFASRNQMPHDESCKHSSQPNGFHGENKPHEHSQSGLLPSVTRPEGKQLQRKAGKLSRNSSGCSKRLRTAQVEDFVSQPSAYNVEGSPDLLGSSLSISTFPEKIPVVKQKSNLNGKRSERRNFKVPTKTRFDSFSMKTGLGSFSSASGGNNILGIYGLKSDIRDVTKLMDEILLDDLLAGSFKHSGLGIDKGKSGAISNDNLLNSVKEASSLLQLRRIRSANSAETAVGSNNKMPIGLLCSGLSVPDPTDADQGITSAGDGDKNPDSCSKLESLAEMNDSQLCQPKDILEHLALSVPKDLEVLLQDTSKPAASLRYSPDARSGKIISHRASLPPFPWSHAFGGHFKSSSDSAKLSTSRSTCLGRWKRVGNTASSLGAVTDCYSDLESLSYDYSLVPIKGSVIKIMASHALSAAPWHPQESSSSVTCSLASHITSDGDSPSVLAAAQTLVDIAQQALKQNLDDMIKSPKKLSQKAMKARKAKSIDEPEGQLASSTTIGSANAVHGSDQIFPLKRPKLLTTERRKEIDHINNIKNGPINWSAPRSSRSLPLKLVREVESETKFTTPNIMKQACMTTSSLRVSDKPSNSRQHQRKLVPMDWNRS</sequence>
<accession>A0AAN8ZCH5</accession>
<reference evidence="2 3" key="1">
    <citation type="submission" date="2023-12" db="EMBL/GenBank/DDBJ databases">
        <title>A high-quality genome assembly for Dillenia turbinata (Dilleniales).</title>
        <authorList>
            <person name="Chanderbali A."/>
        </authorList>
    </citation>
    <scope>NUCLEOTIDE SEQUENCE [LARGE SCALE GENOMIC DNA]</scope>
    <source>
        <strain evidence="2">LSX21</strain>
        <tissue evidence="2">Leaf</tissue>
    </source>
</reference>
<name>A0AAN8ZCH5_9MAGN</name>
<feature type="region of interest" description="Disordered" evidence="1">
    <location>
        <begin position="69"/>
        <end position="126"/>
    </location>
</feature>
<keyword evidence="3" id="KW-1185">Reference proteome</keyword>
<dbReference type="Proteomes" id="UP001370490">
    <property type="component" value="Unassembled WGS sequence"/>
</dbReference>
<dbReference type="EMBL" id="JBAMMX010000008">
    <property type="protein sequence ID" value="KAK6935444.1"/>
    <property type="molecule type" value="Genomic_DNA"/>
</dbReference>
<dbReference type="PANTHER" id="PTHR36723:SF1">
    <property type="entry name" value="F22C12.19"/>
    <property type="match status" value="1"/>
</dbReference>
<gene>
    <name evidence="2" type="ORF">RJ641_035599</name>
</gene>
<proteinExistence type="predicted"/>
<evidence type="ECO:0000313" key="3">
    <source>
        <dbReference type="Proteomes" id="UP001370490"/>
    </source>
</evidence>
<evidence type="ECO:0000256" key="1">
    <source>
        <dbReference type="SAM" id="MobiDB-lite"/>
    </source>
</evidence>
<dbReference type="AlphaFoldDB" id="A0AAN8ZCH5"/>
<comment type="caution">
    <text evidence="2">The sequence shown here is derived from an EMBL/GenBank/DDBJ whole genome shotgun (WGS) entry which is preliminary data.</text>
</comment>
<dbReference type="PANTHER" id="PTHR36723">
    <property type="entry name" value="F22C12.19"/>
    <property type="match status" value="1"/>
</dbReference>
<evidence type="ECO:0000313" key="2">
    <source>
        <dbReference type="EMBL" id="KAK6935444.1"/>
    </source>
</evidence>
<organism evidence="2 3">
    <name type="scientific">Dillenia turbinata</name>
    <dbReference type="NCBI Taxonomy" id="194707"/>
    <lineage>
        <taxon>Eukaryota</taxon>
        <taxon>Viridiplantae</taxon>
        <taxon>Streptophyta</taxon>
        <taxon>Embryophyta</taxon>
        <taxon>Tracheophyta</taxon>
        <taxon>Spermatophyta</taxon>
        <taxon>Magnoliopsida</taxon>
        <taxon>eudicotyledons</taxon>
        <taxon>Gunneridae</taxon>
        <taxon>Pentapetalae</taxon>
        <taxon>Dilleniales</taxon>
        <taxon>Dilleniaceae</taxon>
        <taxon>Dillenia</taxon>
    </lineage>
</organism>
<feature type="compositionally biased region" description="Polar residues" evidence="1">
    <location>
        <begin position="637"/>
        <end position="650"/>
    </location>
</feature>
<feature type="region of interest" description="Disordered" evidence="1">
    <location>
        <begin position="637"/>
        <end position="664"/>
    </location>
</feature>